<keyword evidence="3" id="KW-1185">Reference proteome</keyword>
<dbReference type="PANTHER" id="PTHR43482">
    <property type="entry name" value="PROTEIN AST1-RELATED"/>
    <property type="match status" value="1"/>
</dbReference>
<dbReference type="PANTHER" id="PTHR43482:SF1">
    <property type="entry name" value="PROTEIN AST1-RELATED"/>
    <property type="match status" value="1"/>
</dbReference>
<dbReference type="RefSeq" id="WP_040832553.1">
    <property type="nucleotide sequence ID" value="NZ_JBIAQY010000006.1"/>
</dbReference>
<keyword evidence="2" id="KW-0560">Oxidoreductase</keyword>
<dbReference type="Pfam" id="PF08240">
    <property type="entry name" value="ADH_N"/>
    <property type="match status" value="1"/>
</dbReference>
<dbReference type="Proteomes" id="UP001601992">
    <property type="component" value="Unassembled WGS sequence"/>
</dbReference>
<sequence>MRAVSQLRLGEPEVLHTVEVPRPTPGPGQVSIRLGATSVNPVDCKLRSGYVNFLGTPPFTLGFDVSGTVVDLGPDVTEFAVGDEVFGMVHSRTGTYSEYVLARADTLAPRPAGLDHRTAAALATAGLTAWQALGHADLPGRRVLIHAAAGGVGHLAVQFARHLGAQVIGTARAVNNEFLRELGTDEVIDYSTTDFTDRSADIDVVVDLVGGDYGSRSLRVLRPDGRYLTVQRSDAEHDPRACSITGAPSSGDLATIGALVTAGRIRVHIQRTLGLGEAARAHRLSESGRVRGKLVLTPW</sequence>
<dbReference type="InterPro" id="IPR036291">
    <property type="entry name" value="NAD(P)-bd_dom_sf"/>
</dbReference>
<dbReference type="SUPFAM" id="SSF50129">
    <property type="entry name" value="GroES-like"/>
    <property type="match status" value="1"/>
</dbReference>
<dbReference type="InterPro" id="IPR052585">
    <property type="entry name" value="Lipid_raft_assoc_Zn_ADH"/>
</dbReference>
<gene>
    <name evidence="2" type="ORF">ACFYXQ_19510</name>
</gene>
<dbReference type="InterPro" id="IPR011032">
    <property type="entry name" value="GroES-like_sf"/>
</dbReference>
<dbReference type="InterPro" id="IPR020843">
    <property type="entry name" value="ER"/>
</dbReference>
<dbReference type="SMART" id="SM00829">
    <property type="entry name" value="PKS_ER"/>
    <property type="match status" value="1"/>
</dbReference>
<dbReference type="GO" id="GO:0016491">
    <property type="term" value="F:oxidoreductase activity"/>
    <property type="evidence" value="ECO:0007669"/>
    <property type="project" value="UniProtKB-KW"/>
</dbReference>
<evidence type="ECO:0000313" key="3">
    <source>
        <dbReference type="Proteomes" id="UP001601992"/>
    </source>
</evidence>
<feature type="domain" description="Enoyl reductase (ER)" evidence="1">
    <location>
        <begin position="10"/>
        <end position="296"/>
    </location>
</feature>
<reference evidence="2 3" key="1">
    <citation type="submission" date="2024-10" db="EMBL/GenBank/DDBJ databases">
        <title>The Natural Products Discovery Center: Release of the First 8490 Sequenced Strains for Exploring Actinobacteria Biosynthetic Diversity.</title>
        <authorList>
            <person name="Kalkreuter E."/>
            <person name="Kautsar S.A."/>
            <person name="Yang D."/>
            <person name="Bader C.D."/>
            <person name="Teijaro C.N."/>
            <person name="Fluegel L."/>
            <person name="Davis C.M."/>
            <person name="Simpson J.R."/>
            <person name="Lauterbach L."/>
            <person name="Steele A.D."/>
            <person name="Gui C."/>
            <person name="Meng S."/>
            <person name="Li G."/>
            <person name="Viehrig K."/>
            <person name="Ye F."/>
            <person name="Su P."/>
            <person name="Kiefer A.F."/>
            <person name="Nichols A."/>
            <person name="Cepeda A.J."/>
            <person name="Yan W."/>
            <person name="Fan B."/>
            <person name="Jiang Y."/>
            <person name="Adhikari A."/>
            <person name="Zheng C.-J."/>
            <person name="Schuster L."/>
            <person name="Cowan T.M."/>
            <person name="Smanski M.J."/>
            <person name="Chevrette M.G."/>
            <person name="De Carvalho L.P.S."/>
            <person name="Shen B."/>
        </authorList>
    </citation>
    <scope>NUCLEOTIDE SEQUENCE [LARGE SCALE GENOMIC DNA]</scope>
    <source>
        <strain evidence="2 3">NPDC002593</strain>
    </source>
</reference>
<dbReference type="Gene3D" id="3.90.180.10">
    <property type="entry name" value="Medium-chain alcohol dehydrogenases, catalytic domain"/>
    <property type="match status" value="1"/>
</dbReference>
<evidence type="ECO:0000313" key="2">
    <source>
        <dbReference type="EMBL" id="MFF3569967.1"/>
    </source>
</evidence>
<dbReference type="EC" id="1.-.-.-" evidence="2"/>
<accession>A0ABW6S0Z4</accession>
<proteinExistence type="predicted"/>
<name>A0ABW6S0Z4_9NOCA</name>
<dbReference type="Pfam" id="PF13602">
    <property type="entry name" value="ADH_zinc_N_2"/>
    <property type="match status" value="1"/>
</dbReference>
<evidence type="ECO:0000259" key="1">
    <source>
        <dbReference type="SMART" id="SM00829"/>
    </source>
</evidence>
<protein>
    <submittedName>
        <fullName evidence="2">NADP-dependent oxidoreductase</fullName>
        <ecNumber evidence="2">1.-.-.-</ecNumber>
    </submittedName>
</protein>
<dbReference type="SUPFAM" id="SSF51735">
    <property type="entry name" value="NAD(P)-binding Rossmann-fold domains"/>
    <property type="match status" value="1"/>
</dbReference>
<dbReference type="InterPro" id="IPR013154">
    <property type="entry name" value="ADH-like_N"/>
</dbReference>
<dbReference type="CDD" id="cd05289">
    <property type="entry name" value="MDR_like_2"/>
    <property type="match status" value="1"/>
</dbReference>
<comment type="caution">
    <text evidence="2">The sequence shown here is derived from an EMBL/GenBank/DDBJ whole genome shotgun (WGS) entry which is preliminary data.</text>
</comment>
<dbReference type="EMBL" id="JBIAQY010000006">
    <property type="protein sequence ID" value="MFF3569967.1"/>
    <property type="molecule type" value="Genomic_DNA"/>
</dbReference>
<organism evidence="2 3">
    <name type="scientific">Nocardia jiangxiensis</name>
    <dbReference type="NCBI Taxonomy" id="282685"/>
    <lineage>
        <taxon>Bacteria</taxon>
        <taxon>Bacillati</taxon>
        <taxon>Actinomycetota</taxon>
        <taxon>Actinomycetes</taxon>
        <taxon>Mycobacteriales</taxon>
        <taxon>Nocardiaceae</taxon>
        <taxon>Nocardia</taxon>
    </lineage>
</organism>
<dbReference type="Gene3D" id="3.40.50.720">
    <property type="entry name" value="NAD(P)-binding Rossmann-like Domain"/>
    <property type="match status" value="1"/>
</dbReference>